<keyword evidence="1" id="KW-0472">Membrane</keyword>
<feature type="transmembrane region" description="Helical" evidence="1">
    <location>
        <begin position="54"/>
        <end position="74"/>
    </location>
</feature>
<proteinExistence type="predicted"/>
<feature type="transmembrane region" description="Helical" evidence="1">
    <location>
        <begin position="183"/>
        <end position="205"/>
    </location>
</feature>
<dbReference type="EMBL" id="LCUC01000236">
    <property type="protein sequence ID" value="KKY33638.1"/>
    <property type="molecule type" value="Genomic_DNA"/>
</dbReference>
<evidence type="ECO:0000313" key="2">
    <source>
        <dbReference type="EMBL" id="KKY33638.1"/>
    </source>
</evidence>
<evidence type="ECO:0000256" key="1">
    <source>
        <dbReference type="SAM" id="Phobius"/>
    </source>
</evidence>
<dbReference type="Proteomes" id="UP000034680">
    <property type="component" value="Unassembled WGS sequence"/>
</dbReference>
<dbReference type="InterPro" id="IPR031563">
    <property type="entry name" value="MOT1/MOT2"/>
</dbReference>
<keyword evidence="1" id="KW-1133">Transmembrane helix</keyword>
<dbReference type="Pfam" id="PF16983">
    <property type="entry name" value="MFS_MOT1"/>
    <property type="match status" value="2"/>
</dbReference>
<feature type="transmembrane region" description="Helical" evidence="1">
    <location>
        <begin position="268"/>
        <end position="294"/>
    </location>
</feature>
<dbReference type="GO" id="GO:0015098">
    <property type="term" value="F:molybdate ion transmembrane transporter activity"/>
    <property type="evidence" value="ECO:0007669"/>
    <property type="project" value="InterPro"/>
</dbReference>
<sequence>MAIKDIPRFAKHNLRTVRHAPLSEISGALGDLGTLLPLMIALALQGSISLPSTLVFSGLFNIATGAAFGIPLPVQPMKAIAAAALASQASQRDTLAAGALVGAAVLLLSVTGLLRRLAVWTPVPVVKGIQFGAGLSLVLSAGSGMLARLGWGTGAPLDNRIWALAAFLLLILTARAPRFPYALVVFAAGLVLAVAAVMTAGHGHLPGWQTWHPYTIVPGFGSAEAWSMAVAQLPLTTLNSVIAAAALASDLMGPGLAGPTPTVTELGLSVAAMNLVGCWFGAMPVCHGAGGLAAQHRFGARSGASIILLGALKLLLGLFLGATLLDLLGSFPKSVLGIMVAAAGLELARVGQSLNHGAPDLWEDSISADADGGGGGPGSALGRVVKRHRDISDEERQERWTVMLVTTAGILAFKNDAVGFIAGVLTHAAYQLAHALERRRGASSERQPLLRWP</sequence>
<keyword evidence="1" id="KW-0812">Transmembrane</keyword>
<feature type="transmembrane region" description="Helical" evidence="1">
    <location>
        <begin position="28"/>
        <end position="48"/>
    </location>
</feature>
<dbReference type="STRING" id="1214573.A0A0G2HEU2"/>
<dbReference type="PANTHER" id="PTHR31970">
    <property type="match status" value="1"/>
</dbReference>
<feature type="transmembrane region" description="Helical" evidence="1">
    <location>
        <begin position="129"/>
        <end position="149"/>
    </location>
</feature>
<name>A0A0G2HEU2_9PEZI</name>
<protein>
    <submittedName>
        <fullName evidence="2">Putative sulfate transporter</fullName>
    </submittedName>
</protein>
<accession>A0A0G2HEU2</accession>
<reference evidence="2 3" key="1">
    <citation type="submission" date="2015-05" db="EMBL/GenBank/DDBJ databases">
        <title>Distinctive expansion of gene families associated with plant cell wall degradation and secondary metabolism in the genomes of grapevine trunk pathogens.</title>
        <authorList>
            <person name="Lawrence D.P."/>
            <person name="Travadon R."/>
            <person name="Rolshausen P.E."/>
            <person name="Baumgartner K."/>
        </authorList>
    </citation>
    <scope>NUCLEOTIDE SEQUENCE [LARGE SCALE GENOMIC DNA]</scope>
    <source>
        <strain evidence="2">DA912</strain>
    </source>
</reference>
<dbReference type="AlphaFoldDB" id="A0A0G2HEU2"/>
<feature type="transmembrane region" description="Helical" evidence="1">
    <location>
        <begin position="95"/>
        <end position="117"/>
    </location>
</feature>
<feature type="transmembrane region" description="Helical" evidence="1">
    <location>
        <begin position="306"/>
        <end position="325"/>
    </location>
</feature>
<evidence type="ECO:0000313" key="3">
    <source>
        <dbReference type="Proteomes" id="UP000034680"/>
    </source>
</evidence>
<keyword evidence="3" id="KW-1185">Reference proteome</keyword>
<dbReference type="PANTHER" id="PTHR31970:SF9">
    <property type="entry name" value="MOLYBDATE TRANSPORTER 2"/>
    <property type="match status" value="1"/>
</dbReference>
<gene>
    <name evidence="2" type="ORF">UCDDA912_g06348</name>
</gene>
<reference evidence="2 3" key="2">
    <citation type="submission" date="2015-05" db="EMBL/GenBank/DDBJ databases">
        <authorList>
            <person name="Morales-Cruz A."/>
            <person name="Amrine K.C."/>
            <person name="Cantu D."/>
        </authorList>
    </citation>
    <scope>NUCLEOTIDE SEQUENCE [LARGE SCALE GENOMIC DNA]</scope>
    <source>
        <strain evidence="2">DA912</strain>
    </source>
</reference>
<organism evidence="2 3">
    <name type="scientific">Diaporthe ampelina</name>
    <dbReference type="NCBI Taxonomy" id="1214573"/>
    <lineage>
        <taxon>Eukaryota</taxon>
        <taxon>Fungi</taxon>
        <taxon>Dikarya</taxon>
        <taxon>Ascomycota</taxon>
        <taxon>Pezizomycotina</taxon>
        <taxon>Sordariomycetes</taxon>
        <taxon>Sordariomycetidae</taxon>
        <taxon>Diaporthales</taxon>
        <taxon>Diaporthaceae</taxon>
        <taxon>Diaporthe</taxon>
    </lineage>
</organism>
<comment type="caution">
    <text evidence="2">The sequence shown here is derived from an EMBL/GenBank/DDBJ whole genome shotgun (WGS) entry which is preliminary data.</text>
</comment>
<dbReference type="OrthoDB" id="5402974at2759"/>